<evidence type="ECO:0000256" key="3">
    <source>
        <dbReference type="ARBA" id="ARBA00022679"/>
    </source>
</evidence>
<dbReference type="Gene3D" id="3.90.120.10">
    <property type="entry name" value="DNA Methylase, subunit A, domain 2"/>
    <property type="match status" value="1"/>
</dbReference>
<evidence type="ECO:0000256" key="6">
    <source>
        <dbReference type="PROSITE-ProRule" id="PRU01016"/>
    </source>
</evidence>
<evidence type="ECO:0000313" key="9">
    <source>
        <dbReference type="Proteomes" id="UP000004208"/>
    </source>
</evidence>
<dbReference type="eggNOG" id="COG0270">
    <property type="taxonomic scope" value="Bacteria"/>
</dbReference>
<name>D7WDK5_9CORY</name>
<dbReference type="PROSITE" id="PS00095">
    <property type="entry name" value="C5_MTASE_2"/>
    <property type="match status" value="1"/>
</dbReference>
<dbReference type="GO" id="GO:0032259">
    <property type="term" value="P:methylation"/>
    <property type="evidence" value="ECO:0007669"/>
    <property type="project" value="UniProtKB-KW"/>
</dbReference>
<feature type="active site" evidence="6">
    <location>
        <position position="107"/>
    </location>
</feature>
<dbReference type="NCBIfam" id="TIGR00675">
    <property type="entry name" value="dcm"/>
    <property type="match status" value="1"/>
</dbReference>
<dbReference type="InterPro" id="IPR050390">
    <property type="entry name" value="C5-Methyltransferase"/>
</dbReference>
<dbReference type="PANTHER" id="PTHR10629:SF52">
    <property type="entry name" value="DNA (CYTOSINE-5)-METHYLTRANSFERASE 1"/>
    <property type="match status" value="1"/>
</dbReference>
<evidence type="ECO:0000256" key="7">
    <source>
        <dbReference type="RuleBase" id="RU000416"/>
    </source>
</evidence>
<dbReference type="STRING" id="585529.HMPREF0291_11893"/>
<reference evidence="8" key="1">
    <citation type="submission" date="2010-06" db="EMBL/GenBank/DDBJ databases">
        <authorList>
            <person name="Muzny D."/>
            <person name="Qin X."/>
            <person name="Buhay C."/>
            <person name="Dugan-Rocha S."/>
            <person name="Ding Y."/>
            <person name="Chen G."/>
            <person name="Hawes A."/>
            <person name="Holder M."/>
            <person name="Jhangiani S."/>
            <person name="Johnson A."/>
            <person name="Khan Z."/>
            <person name="Li Z."/>
            <person name="Liu W."/>
            <person name="Liu X."/>
            <person name="Perez L."/>
            <person name="Shen H."/>
            <person name="Wang Q."/>
            <person name="Watt J."/>
            <person name="Xi L."/>
            <person name="Xin Y."/>
            <person name="Zhou J."/>
            <person name="Deng J."/>
            <person name="Jiang H."/>
            <person name="Liu Y."/>
            <person name="Qu J."/>
            <person name="Song X.-Z."/>
            <person name="Zhang L."/>
            <person name="Villasana D."/>
            <person name="Johnson A."/>
            <person name="Liu J."/>
            <person name="Liyanage D."/>
            <person name="Lorensuhewa L."/>
            <person name="Robinson T."/>
            <person name="Song A."/>
            <person name="Song B.-B."/>
            <person name="Dinh H."/>
            <person name="Thornton R."/>
            <person name="Coyle M."/>
            <person name="Francisco L."/>
            <person name="Jackson L."/>
            <person name="Javaid M."/>
            <person name="Korchina V."/>
            <person name="Kovar C."/>
            <person name="Mata R."/>
            <person name="Mathew T."/>
            <person name="Ngo R."/>
            <person name="Nguyen L."/>
            <person name="Nguyen N."/>
            <person name="Okwuonu G."/>
            <person name="Ongeri F."/>
            <person name="Pham C."/>
            <person name="Simmons D."/>
            <person name="Wilczek-Boney K."/>
            <person name="Hale W."/>
            <person name="Jakkamsetti A."/>
            <person name="Pham P."/>
            <person name="Ruth R."/>
            <person name="San Lucas F."/>
            <person name="Warren J."/>
            <person name="Zhang J."/>
            <person name="Zhao Z."/>
            <person name="Zhou C."/>
            <person name="Zhu D."/>
            <person name="Lee S."/>
            <person name="Bess C."/>
            <person name="Blankenburg K."/>
            <person name="Forbes L."/>
            <person name="Fu Q."/>
            <person name="Gubbala S."/>
            <person name="Hirani K."/>
            <person name="Jayaseelan J.C."/>
            <person name="Lara F."/>
            <person name="Munidasa M."/>
            <person name="Palculict T."/>
            <person name="Patil S."/>
            <person name="Pu L.-L."/>
            <person name="Saada N."/>
            <person name="Tang L."/>
            <person name="Weissenberger G."/>
            <person name="Zhu Y."/>
            <person name="Hemphill L."/>
            <person name="Shang Y."/>
            <person name="Youmans B."/>
            <person name="Ayvaz T."/>
            <person name="Ross M."/>
            <person name="Santibanez J."/>
            <person name="Aqrawi P."/>
            <person name="Gross S."/>
            <person name="Joshi V."/>
            <person name="Fowler G."/>
            <person name="Nazareth L."/>
            <person name="Reid J."/>
            <person name="Worley K."/>
            <person name="Petrosino J."/>
            <person name="Highlander S."/>
            <person name="Gibbs R."/>
        </authorList>
    </citation>
    <scope>NUCLEOTIDE SEQUENCE [LARGE SCALE GENOMIC DNA]</scope>
    <source>
        <strain evidence="8">ATCC 33030</strain>
    </source>
</reference>
<organism evidence="8 9">
    <name type="scientific">Corynebacterium genitalium ATCC 33030</name>
    <dbReference type="NCBI Taxonomy" id="585529"/>
    <lineage>
        <taxon>Bacteria</taxon>
        <taxon>Bacillati</taxon>
        <taxon>Actinomycetota</taxon>
        <taxon>Actinomycetes</taxon>
        <taxon>Mycobacteriales</taxon>
        <taxon>Corynebacteriaceae</taxon>
        <taxon>Corynebacterium</taxon>
    </lineage>
</organism>
<gene>
    <name evidence="8" type="primary">dcm</name>
    <name evidence="8" type="ORF">HMPREF0291_11893</name>
</gene>
<protein>
    <recommendedName>
        <fullName evidence="1">DNA (cytosine-5-)-methyltransferase</fullName>
        <ecNumber evidence="1">2.1.1.37</ecNumber>
    </recommendedName>
</protein>
<keyword evidence="5" id="KW-0680">Restriction system</keyword>
<evidence type="ECO:0000256" key="5">
    <source>
        <dbReference type="ARBA" id="ARBA00022747"/>
    </source>
</evidence>
<dbReference type="InterPro" id="IPR031303">
    <property type="entry name" value="C5_meth_CS"/>
</dbReference>
<evidence type="ECO:0000256" key="4">
    <source>
        <dbReference type="ARBA" id="ARBA00022691"/>
    </source>
</evidence>
<dbReference type="AlphaFoldDB" id="D7WDK5"/>
<dbReference type="HOGENOM" id="CLU_006958_2_1_11"/>
<keyword evidence="9" id="KW-1185">Reference proteome</keyword>
<evidence type="ECO:0000256" key="1">
    <source>
        <dbReference type="ARBA" id="ARBA00011975"/>
    </source>
</evidence>
<proteinExistence type="inferred from homology"/>
<evidence type="ECO:0000256" key="2">
    <source>
        <dbReference type="ARBA" id="ARBA00022603"/>
    </source>
</evidence>
<keyword evidence="2 6" id="KW-0489">Methyltransferase</keyword>
<keyword evidence="4 6" id="KW-0949">S-adenosyl-L-methionine</keyword>
<dbReference type="PRINTS" id="PR00105">
    <property type="entry name" value="C5METTRFRASE"/>
</dbReference>
<dbReference type="InterPro" id="IPR001525">
    <property type="entry name" value="C5_MeTfrase"/>
</dbReference>
<comment type="caution">
    <text evidence="8">The sequence shown here is derived from an EMBL/GenBank/DDBJ whole genome shotgun (WGS) entry which is preliminary data.</text>
</comment>
<dbReference type="GO" id="GO:0003886">
    <property type="term" value="F:DNA (cytosine-5-)-methyltransferase activity"/>
    <property type="evidence" value="ECO:0007669"/>
    <property type="project" value="UniProtKB-EC"/>
</dbReference>
<accession>D7WDK5</accession>
<dbReference type="Gene3D" id="3.40.50.150">
    <property type="entry name" value="Vaccinia Virus protein VP39"/>
    <property type="match status" value="1"/>
</dbReference>
<dbReference type="Pfam" id="PF00145">
    <property type="entry name" value="DNA_methylase"/>
    <property type="match status" value="2"/>
</dbReference>
<comment type="similarity">
    <text evidence="6 7">Belongs to the class I-like SAM-binding methyltransferase superfamily. C5-methyltransferase family.</text>
</comment>
<dbReference type="EMBL" id="ACLJ02000003">
    <property type="protein sequence ID" value="EFK54236.1"/>
    <property type="molecule type" value="Genomic_DNA"/>
</dbReference>
<dbReference type="PANTHER" id="PTHR10629">
    <property type="entry name" value="CYTOSINE-SPECIFIC METHYLTRANSFERASE"/>
    <property type="match status" value="1"/>
</dbReference>
<sequence>MKSKGGIRREWESVLAAGVAANRLDGQGSRVVDLFSGCGGLSLGFQAAGFDVLAGFDHWEPAIETYNSNFGHHAEMLDLANFDKSAGRLGEFSALSEFPAIIGGPPCQDFSTAGKRLEDANADLTSQFAALVGLFQPFFFVMENVPNAKNFGIYNRALQSMERAGYHLFTRVLDASVIGTPQRRKRLFAIGTQDGRITNAILEAIVRKEESFARSRAAEGPVTLLDWFGEGILPDVYYRHPWSYDRRGLFSVREPSPTIRGVNRPMPKTYQWHPKDTCVPGFDVAAADRPSIGPLSIEIRKQIQTFPEEFSLLGARTTQEQMIGNAVPVLLGYFIAKCIADTISSVS</sequence>
<dbReference type="InterPro" id="IPR029063">
    <property type="entry name" value="SAM-dependent_MTases_sf"/>
</dbReference>
<dbReference type="EC" id="2.1.1.37" evidence="1"/>
<dbReference type="SUPFAM" id="SSF53335">
    <property type="entry name" value="S-adenosyl-L-methionine-dependent methyltransferases"/>
    <property type="match status" value="1"/>
</dbReference>
<dbReference type="PROSITE" id="PS51679">
    <property type="entry name" value="SAM_MT_C5"/>
    <property type="match status" value="1"/>
</dbReference>
<dbReference type="GO" id="GO:0009307">
    <property type="term" value="P:DNA restriction-modification system"/>
    <property type="evidence" value="ECO:0007669"/>
    <property type="project" value="UniProtKB-KW"/>
</dbReference>
<evidence type="ECO:0000313" key="8">
    <source>
        <dbReference type="EMBL" id="EFK54236.1"/>
    </source>
</evidence>
<dbReference type="REBASE" id="28352">
    <property type="entry name" value="M.CgeORF11893P"/>
</dbReference>
<dbReference type="Proteomes" id="UP000004208">
    <property type="component" value="Unassembled WGS sequence"/>
</dbReference>
<keyword evidence="3 6" id="KW-0808">Transferase</keyword>